<name>A0A9X4LYW1_9ACTN</name>
<protein>
    <recommendedName>
        <fullName evidence="4">Membrane-anchored protein</fullName>
    </recommendedName>
</protein>
<accession>A0A9X4LYW1</accession>
<feature type="transmembrane region" description="Helical" evidence="1">
    <location>
        <begin position="208"/>
        <end position="226"/>
    </location>
</feature>
<dbReference type="EMBL" id="JANRHA010000002">
    <property type="protein sequence ID" value="MDG3013712.1"/>
    <property type="molecule type" value="Genomic_DNA"/>
</dbReference>
<feature type="transmembrane region" description="Helical" evidence="1">
    <location>
        <begin position="66"/>
        <end position="86"/>
    </location>
</feature>
<feature type="transmembrane region" description="Helical" evidence="1">
    <location>
        <begin position="246"/>
        <end position="265"/>
    </location>
</feature>
<dbReference type="RefSeq" id="WP_332519241.1">
    <property type="nucleotide sequence ID" value="NZ_JANRHA010000002.1"/>
</dbReference>
<proteinExistence type="predicted"/>
<dbReference type="AlphaFoldDB" id="A0A9X4LYW1"/>
<sequence length="280" mass="29779">MTGPIRSSSTGDRPVDPVARPDPAAVGRYVAAKVPAVTAAFWIIKILTTGMGETISDYLVFHMDPVLAVALTGILLAVALATQFAVRRYLAGVYWFAVVMVSVFGTMVADAIHVVLGVPYVVSVLAFAILLTIVLMVWHRSEKTLSIHSIHTPRREAFYWLTVVTTFALGTAVGDMTATTLHLGYLASGLLFAVVIVIPWIAHARFGFAAVPAFWAAYIVTRPLGASFSDWAAVSHERGGLNLGTGAVSIALAIAIAVCVGYLAVTHADAQPAEVEPRVH</sequence>
<feature type="transmembrane region" description="Helical" evidence="1">
    <location>
        <begin position="158"/>
        <end position="177"/>
    </location>
</feature>
<reference evidence="2" key="1">
    <citation type="submission" date="2022-08" db="EMBL/GenBank/DDBJ databases">
        <title>Genome analysis of Corynebacteriales strain.</title>
        <authorList>
            <person name="Lee S.D."/>
        </authorList>
    </citation>
    <scope>NUCLEOTIDE SEQUENCE</scope>
    <source>
        <strain evidence="2">D3-21</strain>
    </source>
</reference>
<keyword evidence="3" id="KW-1185">Reference proteome</keyword>
<feature type="transmembrane region" description="Helical" evidence="1">
    <location>
        <begin position="118"/>
        <end position="138"/>
    </location>
</feature>
<dbReference type="Proteomes" id="UP001152755">
    <property type="component" value="Unassembled WGS sequence"/>
</dbReference>
<evidence type="ECO:0000256" key="1">
    <source>
        <dbReference type="SAM" id="Phobius"/>
    </source>
</evidence>
<feature type="transmembrane region" description="Helical" evidence="1">
    <location>
        <begin position="93"/>
        <end position="112"/>
    </location>
</feature>
<gene>
    <name evidence="2" type="ORF">NVS88_03970</name>
</gene>
<evidence type="ECO:0000313" key="2">
    <source>
        <dbReference type="EMBL" id="MDG3013712.1"/>
    </source>
</evidence>
<evidence type="ECO:0008006" key="4">
    <source>
        <dbReference type="Google" id="ProtNLM"/>
    </source>
</evidence>
<feature type="transmembrane region" description="Helical" evidence="1">
    <location>
        <begin position="183"/>
        <end position="201"/>
    </location>
</feature>
<evidence type="ECO:0000313" key="3">
    <source>
        <dbReference type="Proteomes" id="UP001152755"/>
    </source>
</evidence>
<keyword evidence="1" id="KW-0812">Transmembrane</keyword>
<comment type="caution">
    <text evidence="2">The sequence shown here is derived from an EMBL/GenBank/DDBJ whole genome shotgun (WGS) entry which is preliminary data.</text>
</comment>
<organism evidence="2 3">
    <name type="scientific">Speluncibacter jeojiensis</name>
    <dbReference type="NCBI Taxonomy" id="2710754"/>
    <lineage>
        <taxon>Bacteria</taxon>
        <taxon>Bacillati</taxon>
        <taxon>Actinomycetota</taxon>
        <taxon>Actinomycetes</taxon>
        <taxon>Mycobacteriales</taxon>
        <taxon>Speluncibacteraceae</taxon>
        <taxon>Speluncibacter</taxon>
    </lineage>
</organism>
<keyword evidence="1" id="KW-0472">Membrane</keyword>
<dbReference type="InterPro" id="IPR007136">
    <property type="entry name" value="DUF347"/>
</dbReference>
<dbReference type="Pfam" id="PF03988">
    <property type="entry name" value="DUF347"/>
    <property type="match status" value="4"/>
</dbReference>
<keyword evidence="1" id="KW-1133">Transmembrane helix</keyword>